<dbReference type="Pfam" id="PF00646">
    <property type="entry name" value="F-box"/>
    <property type="match status" value="1"/>
</dbReference>
<dbReference type="Proteomes" id="UP001187192">
    <property type="component" value="Unassembled WGS sequence"/>
</dbReference>
<feature type="domain" description="F-box" evidence="1">
    <location>
        <begin position="9"/>
        <end position="52"/>
    </location>
</feature>
<dbReference type="InterPro" id="IPR050796">
    <property type="entry name" value="SCF_F-box_component"/>
</dbReference>
<dbReference type="SUPFAM" id="SSF81383">
    <property type="entry name" value="F-box domain"/>
    <property type="match status" value="1"/>
</dbReference>
<dbReference type="InterPro" id="IPR017451">
    <property type="entry name" value="F-box-assoc_interact_dom"/>
</dbReference>
<dbReference type="AlphaFoldDB" id="A0AA88AH95"/>
<proteinExistence type="predicted"/>
<comment type="caution">
    <text evidence="2">The sequence shown here is derived from an EMBL/GenBank/DDBJ whole genome shotgun (WGS) entry which is preliminary data.</text>
</comment>
<dbReference type="EMBL" id="BTGU01000017">
    <property type="protein sequence ID" value="GMN43936.1"/>
    <property type="molecule type" value="Genomic_DNA"/>
</dbReference>
<evidence type="ECO:0000313" key="2">
    <source>
        <dbReference type="EMBL" id="GMN43936.1"/>
    </source>
</evidence>
<keyword evidence="3" id="KW-1185">Reference proteome</keyword>
<evidence type="ECO:0000259" key="1">
    <source>
        <dbReference type="SMART" id="SM00256"/>
    </source>
</evidence>
<dbReference type="Pfam" id="PF07734">
    <property type="entry name" value="FBA_1"/>
    <property type="match status" value="1"/>
</dbReference>
<dbReference type="PANTHER" id="PTHR31672:SF13">
    <property type="entry name" value="F-BOX PROTEIN CPR30-LIKE"/>
    <property type="match status" value="1"/>
</dbReference>
<dbReference type="SMART" id="SM00256">
    <property type="entry name" value="FBOX"/>
    <property type="match status" value="1"/>
</dbReference>
<reference evidence="2" key="1">
    <citation type="submission" date="2023-07" db="EMBL/GenBank/DDBJ databases">
        <title>draft genome sequence of fig (Ficus carica).</title>
        <authorList>
            <person name="Takahashi T."/>
            <person name="Nishimura K."/>
        </authorList>
    </citation>
    <scope>NUCLEOTIDE SEQUENCE</scope>
</reference>
<gene>
    <name evidence="2" type="ORF">TIFTF001_013125</name>
</gene>
<organism evidence="2 3">
    <name type="scientific">Ficus carica</name>
    <name type="common">Common fig</name>
    <dbReference type="NCBI Taxonomy" id="3494"/>
    <lineage>
        <taxon>Eukaryota</taxon>
        <taxon>Viridiplantae</taxon>
        <taxon>Streptophyta</taxon>
        <taxon>Embryophyta</taxon>
        <taxon>Tracheophyta</taxon>
        <taxon>Spermatophyta</taxon>
        <taxon>Magnoliopsida</taxon>
        <taxon>eudicotyledons</taxon>
        <taxon>Gunneridae</taxon>
        <taxon>Pentapetalae</taxon>
        <taxon>rosids</taxon>
        <taxon>fabids</taxon>
        <taxon>Rosales</taxon>
        <taxon>Moraceae</taxon>
        <taxon>Ficeae</taxon>
        <taxon>Ficus</taxon>
    </lineage>
</organism>
<dbReference type="NCBIfam" id="TIGR01640">
    <property type="entry name" value="F_box_assoc_1"/>
    <property type="match status" value="1"/>
</dbReference>
<protein>
    <recommendedName>
        <fullName evidence="1">F-box domain-containing protein</fullName>
    </recommendedName>
</protein>
<accession>A0AA88AH95</accession>
<dbReference type="InterPro" id="IPR036047">
    <property type="entry name" value="F-box-like_dom_sf"/>
</dbReference>
<name>A0AA88AH95_FICCA</name>
<dbReference type="Gene3D" id="1.20.1280.50">
    <property type="match status" value="1"/>
</dbReference>
<dbReference type="InterPro" id="IPR001810">
    <property type="entry name" value="F-box_dom"/>
</dbReference>
<sequence length="527" mass="60804">MAYQYLLGSTEDVMEEILSWLPPRDLSSCKCVSKSWESLVTSMVKSPCFINKHIRKSSAFSTTLVFRRTCLFQFPAPGGFVEHPDYRRFDHNKPLSQLTLYNDCDDRIGFIREIVEIPRFVGDMETGSVWVYHHCNGIFFVVNGSNSVFLCNPVLKEYKLIPNSIYALRPTDIIQPSYGSRSLRAMGFGYDSKTDDYMIIFLFSRYAANLKGYTIGAEVYRLSTNSWREIKFMEGRIFDKCCWKSEKGVYCKGFYYWLVNVSFGGRCVISLDLCDEVFRILTSLPDGVCRQDIAVWNDSVVLFSTTDNAGLQRSIDIWVLDDQCKWRKHLSIGPFEDVRNPLIFWKSNELLLRKRDYQIASYNIRSRKIRKLSIHKDDRSLCWGFYVESFAPIIDRRGVHGGEANETGGMFVLPIQLEYLSKQYNIQLIYSLVASGKRSRRWEVISSRISIIRAEVASYAGASFGYPLSPISTFGAEVLIRAGTRIEHEGDGLREFTMIVMVRTHNSREERGGRGACWGCHRWERER</sequence>
<evidence type="ECO:0000313" key="3">
    <source>
        <dbReference type="Proteomes" id="UP001187192"/>
    </source>
</evidence>
<dbReference type="PANTHER" id="PTHR31672">
    <property type="entry name" value="BNACNNG10540D PROTEIN"/>
    <property type="match status" value="1"/>
</dbReference>
<dbReference type="InterPro" id="IPR006527">
    <property type="entry name" value="F-box-assoc_dom_typ1"/>
</dbReference>